<name>A0AAU9UR12_EUPED</name>
<organism evidence="5 6">
    <name type="scientific">Euphydryas editha</name>
    <name type="common">Edith's checkerspot</name>
    <dbReference type="NCBI Taxonomy" id="104508"/>
    <lineage>
        <taxon>Eukaryota</taxon>
        <taxon>Metazoa</taxon>
        <taxon>Ecdysozoa</taxon>
        <taxon>Arthropoda</taxon>
        <taxon>Hexapoda</taxon>
        <taxon>Insecta</taxon>
        <taxon>Pterygota</taxon>
        <taxon>Neoptera</taxon>
        <taxon>Endopterygota</taxon>
        <taxon>Lepidoptera</taxon>
        <taxon>Glossata</taxon>
        <taxon>Ditrysia</taxon>
        <taxon>Papilionoidea</taxon>
        <taxon>Nymphalidae</taxon>
        <taxon>Nymphalinae</taxon>
        <taxon>Euphydryas</taxon>
    </lineage>
</organism>
<dbReference type="Pfam" id="PF05225">
    <property type="entry name" value="HTH_psq"/>
    <property type="match status" value="1"/>
</dbReference>
<dbReference type="InterPro" id="IPR009057">
    <property type="entry name" value="Homeodomain-like_sf"/>
</dbReference>
<dbReference type="Proteomes" id="UP001153954">
    <property type="component" value="Unassembled WGS sequence"/>
</dbReference>
<feature type="compositionally biased region" description="Basic and acidic residues" evidence="2">
    <location>
        <begin position="624"/>
        <end position="634"/>
    </location>
</feature>
<dbReference type="AlphaFoldDB" id="A0AAU9UR12"/>
<dbReference type="InterPro" id="IPR007889">
    <property type="entry name" value="HTH_Psq"/>
</dbReference>
<feature type="domain" description="DDE-1" evidence="3">
    <location>
        <begin position="214"/>
        <end position="361"/>
    </location>
</feature>
<accession>A0AAU9UR12</accession>
<evidence type="ECO:0000259" key="3">
    <source>
        <dbReference type="Pfam" id="PF03184"/>
    </source>
</evidence>
<dbReference type="SUPFAM" id="SSF46689">
    <property type="entry name" value="Homeodomain-like"/>
    <property type="match status" value="1"/>
</dbReference>
<feature type="region of interest" description="Disordered" evidence="2">
    <location>
        <begin position="591"/>
        <end position="634"/>
    </location>
</feature>
<dbReference type="InterPro" id="IPR004875">
    <property type="entry name" value="DDE_SF_endonuclease_dom"/>
</dbReference>
<dbReference type="InterPro" id="IPR050863">
    <property type="entry name" value="CenT-Element_Derived"/>
</dbReference>
<comment type="subcellular location">
    <subcellularLocation>
        <location evidence="1">Nucleus</location>
    </subcellularLocation>
</comment>
<sequence length="634" mass="72137">MPKTPKVQYSKENLQKAIEAVQDVSNKLSTRQIAEKYGVPRSSLRYHIKNPGHKTSLGPSPTLTVSEESRLEDWIIISARKGFPRNKEDILDTVQKFLSENPRPNLTFLKRHPKLTIRTSEGVTKASSCVSEKDIRGWFTEIQNYAAEKNLTPILSAPHRIFNADETKFQICPKSGQVLTEKGTKNVYNVEQSQEKESMTVLFTFSAAGNICCPFIVYPYQRLPEKISDSVPDGWGIGKSDTGWMTTEVFYEFIANVFHPYLLNNNIELPVILYVDGHKTHLNFHLSQLCTHLQIELIALYPNATRILQPADVAAFRPLKVGWRKTLRKWQNEHNNQGVTKLNFAPVLNEAVMMSLKPEILVNGFKACGLYPFNPDAINYNKCLGATSNNVARQNKRPISDLTTINYSTFKKIIGPSINADFENRHRNMPHQEVTEHLDILYQLWKAFHDAETTKNTDHEVDLPVVTPQKQDQDLKQLGNLRSWQAKETFKDASLDFTSSMPEASSSKQGTSSVESHIKIATLQLPSLIIVKKKCSLGEYLAYPETPIRKGKRQTERQPYAISSQSFKAALHTKQKEKENLLKVKEEKKLIKEKNKTENANKNNSKTVNSKERNTTLEINSQKLIEHSEQCMQA</sequence>
<evidence type="ECO:0000256" key="1">
    <source>
        <dbReference type="ARBA" id="ARBA00004123"/>
    </source>
</evidence>
<keyword evidence="6" id="KW-1185">Reference proteome</keyword>
<evidence type="ECO:0000259" key="4">
    <source>
        <dbReference type="Pfam" id="PF05225"/>
    </source>
</evidence>
<dbReference type="PANTHER" id="PTHR19303">
    <property type="entry name" value="TRANSPOSON"/>
    <property type="match status" value="1"/>
</dbReference>
<dbReference type="PANTHER" id="PTHR19303:SF74">
    <property type="entry name" value="POGO TRANSPOSABLE ELEMENT WITH KRAB DOMAIN"/>
    <property type="match status" value="1"/>
</dbReference>
<comment type="caution">
    <text evidence="5">The sequence shown here is derived from an EMBL/GenBank/DDBJ whole genome shotgun (WGS) entry which is preliminary data.</text>
</comment>
<dbReference type="GO" id="GO:0005634">
    <property type="term" value="C:nucleus"/>
    <property type="evidence" value="ECO:0007669"/>
    <property type="project" value="UniProtKB-SubCell"/>
</dbReference>
<protein>
    <recommendedName>
        <fullName evidence="7">HTH psq-type domain-containing protein</fullName>
    </recommendedName>
</protein>
<dbReference type="GO" id="GO:0003677">
    <property type="term" value="F:DNA binding"/>
    <property type="evidence" value="ECO:0007669"/>
    <property type="project" value="InterPro"/>
</dbReference>
<reference evidence="5" key="1">
    <citation type="submission" date="2022-03" db="EMBL/GenBank/DDBJ databases">
        <authorList>
            <person name="Tunstrom K."/>
        </authorList>
    </citation>
    <scope>NUCLEOTIDE SEQUENCE</scope>
</reference>
<feature type="domain" description="HTH psq-type" evidence="4">
    <location>
        <begin position="11"/>
        <end position="50"/>
    </location>
</feature>
<evidence type="ECO:0000313" key="6">
    <source>
        <dbReference type="Proteomes" id="UP001153954"/>
    </source>
</evidence>
<dbReference type="Pfam" id="PF03184">
    <property type="entry name" value="DDE_1"/>
    <property type="match status" value="1"/>
</dbReference>
<evidence type="ECO:0000313" key="5">
    <source>
        <dbReference type="EMBL" id="CAH2101986.1"/>
    </source>
</evidence>
<evidence type="ECO:0000256" key="2">
    <source>
        <dbReference type="SAM" id="MobiDB-lite"/>
    </source>
</evidence>
<dbReference type="Gene3D" id="1.10.10.60">
    <property type="entry name" value="Homeodomain-like"/>
    <property type="match status" value="1"/>
</dbReference>
<dbReference type="EMBL" id="CAKOGL010000025">
    <property type="protein sequence ID" value="CAH2101986.1"/>
    <property type="molecule type" value="Genomic_DNA"/>
</dbReference>
<proteinExistence type="predicted"/>
<evidence type="ECO:0008006" key="7">
    <source>
        <dbReference type="Google" id="ProtNLM"/>
    </source>
</evidence>
<gene>
    <name evidence="5" type="ORF">EEDITHA_LOCUS16684</name>
</gene>